<evidence type="ECO:0000313" key="2">
    <source>
        <dbReference type="Proteomes" id="UP001551675"/>
    </source>
</evidence>
<protein>
    <submittedName>
        <fullName evidence="1">Uncharacterized protein</fullName>
    </submittedName>
</protein>
<accession>A0ABV3GIP5</accession>
<keyword evidence="2" id="KW-1185">Reference proteome</keyword>
<organism evidence="1 2">
    <name type="scientific">Microtetraspora glauca</name>
    <dbReference type="NCBI Taxonomy" id="1996"/>
    <lineage>
        <taxon>Bacteria</taxon>
        <taxon>Bacillati</taxon>
        <taxon>Actinomycetota</taxon>
        <taxon>Actinomycetes</taxon>
        <taxon>Streptosporangiales</taxon>
        <taxon>Streptosporangiaceae</taxon>
        <taxon>Microtetraspora</taxon>
    </lineage>
</organism>
<gene>
    <name evidence="1" type="ORF">AB0I59_21930</name>
</gene>
<proteinExistence type="predicted"/>
<dbReference type="EMBL" id="JBFALK010000012">
    <property type="protein sequence ID" value="MEV0971296.1"/>
    <property type="molecule type" value="Genomic_DNA"/>
</dbReference>
<sequence>MLHSRLAQCFFGEFGPREFDGGHQFVSCVGDHDAYLAAIGGSRLAPE</sequence>
<reference evidence="1 2" key="1">
    <citation type="submission" date="2024-06" db="EMBL/GenBank/DDBJ databases">
        <title>The Natural Products Discovery Center: Release of the First 8490 Sequenced Strains for Exploring Actinobacteria Biosynthetic Diversity.</title>
        <authorList>
            <person name="Kalkreuter E."/>
            <person name="Kautsar S.A."/>
            <person name="Yang D."/>
            <person name="Bader C.D."/>
            <person name="Teijaro C.N."/>
            <person name="Fluegel L."/>
            <person name="Davis C.M."/>
            <person name="Simpson J.R."/>
            <person name="Lauterbach L."/>
            <person name="Steele A.D."/>
            <person name="Gui C."/>
            <person name="Meng S."/>
            <person name="Li G."/>
            <person name="Viehrig K."/>
            <person name="Ye F."/>
            <person name="Su P."/>
            <person name="Kiefer A.F."/>
            <person name="Nichols A."/>
            <person name="Cepeda A.J."/>
            <person name="Yan W."/>
            <person name="Fan B."/>
            <person name="Jiang Y."/>
            <person name="Adhikari A."/>
            <person name="Zheng C.-J."/>
            <person name="Schuster L."/>
            <person name="Cowan T.M."/>
            <person name="Smanski M.J."/>
            <person name="Chevrette M.G."/>
            <person name="De Carvalho L.P.S."/>
            <person name="Shen B."/>
        </authorList>
    </citation>
    <scope>NUCLEOTIDE SEQUENCE [LARGE SCALE GENOMIC DNA]</scope>
    <source>
        <strain evidence="1 2">NPDC050100</strain>
    </source>
</reference>
<comment type="caution">
    <text evidence="1">The sequence shown here is derived from an EMBL/GenBank/DDBJ whole genome shotgun (WGS) entry which is preliminary data.</text>
</comment>
<evidence type="ECO:0000313" key="1">
    <source>
        <dbReference type="EMBL" id="MEV0971296.1"/>
    </source>
</evidence>
<dbReference type="RefSeq" id="WP_358135457.1">
    <property type="nucleotide sequence ID" value="NZ_JBFALK010000012.1"/>
</dbReference>
<name>A0ABV3GIP5_MICGL</name>
<dbReference type="Proteomes" id="UP001551675">
    <property type="component" value="Unassembled WGS sequence"/>
</dbReference>